<evidence type="ECO:0000313" key="1">
    <source>
        <dbReference type="EMBL" id="MEZ0166603.1"/>
    </source>
</evidence>
<comment type="caution">
    <text evidence="1">The sequence shown here is derived from an EMBL/GenBank/DDBJ whole genome shotgun (WGS) entry which is preliminary data.</text>
</comment>
<reference evidence="1 2" key="1">
    <citation type="submission" date="2024-07" db="EMBL/GenBank/DDBJ databases">
        <authorList>
            <person name="Thanompreechachai J."/>
            <person name="Duangmal K."/>
        </authorList>
    </citation>
    <scope>NUCLEOTIDE SEQUENCE [LARGE SCALE GENOMIC DNA]</scope>
    <source>
        <strain evidence="1 2">LSe6-4</strain>
    </source>
</reference>
<feature type="non-terminal residue" evidence="1">
    <location>
        <position position="84"/>
    </location>
</feature>
<keyword evidence="2" id="KW-1185">Reference proteome</keyword>
<name>A0ABV4H4V2_9ACTN</name>
<protein>
    <submittedName>
        <fullName evidence="1">Integrase</fullName>
    </submittedName>
</protein>
<sequence length="84" mass="8996">MNVLDLRLTQGLTPSGLPSVRLGEPWLDAYLDFLTARCRPNSVLAAGYDLKVFFTVIAKVPAEVTAADVLGFITTQRTGSADVA</sequence>
<dbReference type="EMBL" id="JBGFTU010000024">
    <property type="protein sequence ID" value="MEZ0166603.1"/>
    <property type="molecule type" value="Genomic_DNA"/>
</dbReference>
<proteinExistence type="predicted"/>
<evidence type="ECO:0000313" key="2">
    <source>
        <dbReference type="Proteomes" id="UP001565927"/>
    </source>
</evidence>
<gene>
    <name evidence="1" type="ORF">AB2L27_17730</name>
</gene>
<dbReference type="Proteomes" id="UP001565927">
    <property type="component" value="Unassembled WGS sequence"/>
</dbReference>
<accession>A0ABV4H4V2</accession>
<organism evidence="1 2">
    <name type="scientific">Kineococcus halophytocola</name>
    <dbReference type="NCBI Taxonomy" id="3234027"/>
    <lineage>
        <taxon>Bacteria</taxon>
        <taxon>Bacillati</taxon>
        <taxon>Actinomycetota</taxon>
        <taxon>Actinomycetes</taxon>
        <taxon>Kineosporiales</taxon>
        <taxon>Kineosporiaceae</taxon>
        <taxon>Kineococcus</taxon>
    </lineage>
</organism>